<dbReference type="Proteomes" id="UP000886047">
    <property type="component" value="Unassembled WGS sequence"/>
</dbReference>
<proteinExistence type="predicted"/>
<gene>
    <name evidence="2" type="ORF">ENN90_11705</name>
</gene>
<reference evidence="2" key="1">
    <citation type="journal article" date="2020" name="mSystems">
        <title>Genome- and Community-Level Interaction Insights into Carbon Utilization and Element Cycling Functions of Hydrothermarchaeota in Hydrothermal Sediment.</title>
        <authorList>
            <person name="Zhou Z."/>
            <person name="Liu Y."/>
            <person name="Xu W."/>
            <person name="Pan J."/>
            <person name="Luo Z.H."/>
            <person name="Li M."/>
        </authorList>
    </citation>
    <scope>NUCLEOTIDE SEQUENCE [LARGE SCALE GENOMIC DNA]</scope>
    <source>
        <strain evidence="2">SpSt-1217</strain>
    </source>
</reference>
<organism evidence="2">
    <name type="scientific">Mariniphaga anaerophila</name>
    <dbReference type="NCBI Taxonomy" id="1484053"/>
    <lineage>
        <taxon>Bacteria</taxon>
        <taxon>Pseudomonadati</taxon>
        <taxon>Bacteroidota</taxon>
        <taxon>Bacteroidia</taxon>
        <taxon>Marinilabiliales</taxon>
        <taxon>Prolixibacteraceae</taxon>
        <taxon>Mariniphaga</taxon>
    </lineage>
</organism>
<accession>A0A831PRS4</accession>
<dbReference type="Gene3D" id="1.20.120.1550">
    <property type="entry name" value="Protein of unknown function DUF5063"/>
    <property type="match status" value="1"/>
</dbReference>
<dbReference type="EMBL" id="DSDK01000649">
    <property type="protein sequence ID" value="HDR52266.1"/>
    <property type="molecule type" value="Genomic_DNA"/>
</dbReference>
<dbReference type="AlphaFoldDB" id="A0A831PRS4"/>
<evidence type="ECO:0000313" key="2">
    <source>
        <dbReference type="EMBL" id="HDR52266.1"/>
    </source>
</evidence>
<protein>
    <submittedName>
        <fullName evidence="2">DUF5063 domain-containing protein</fullName>
    </submittedName>
</protein>
<comment type="caution">
    <text evidence="2">The sequence shown here is derived from an EMBL/GenBank/DDBJ whole genome shotgun (WGS) entry which is preliminary data.</text>
</comment>
<dbReference type="InterPro" id="IPR038312">
    <property type="entry name" value="DUF5063_sf"/>
</dbReference>
<feature type="region of interest" description="Disordered" evidence="1">
    <location>
        <begin position="179"/>
        <end position="214"/>
    </location>
</feature>
<evidence type="ECO:0000256" key="1">
    <source>
        <dbReference type="SAM" id="MobiDB-lite"/>
    </source>
</evidence>
<name>A0A831PRS4_9BACT</name>
<dbReference type="InterPro" id="IPR032025">
    <property type="entry name" value="DUF5063"/>
</dbReference>
<dbReference type="Pfam" id="PF16702">
    <property type="entry name" value="DUF5063"/>
    <property type="match status" value="1"/>
</dbReference>
<sequence>MMSEADLHSIVYSKNVVEFVTVANEFCGLIEKVNRIPVDQNMKNLQKVMPLLYLKAALLPKTEKRLDEQMEKYVSELDYNVLQQRWLEALGEYDSYYEVFDPEIQFGEEMVTASISESLLDIYQDLKDFLTAYSLGDEEIMNDALYDCVYHFEDFWGQRLVNVLRPVHKLITDGVEFSAGGGNSDEDEIKPGKGSPEWLDRFWGTSSGEEEKDV</sequence>